<dbReference type="EMBL" id="CACRSU010000051">
    <property type="protein sequence ID" value="VYT54089.1"/>
    <property type="molecule type" value="Genomic_DNA"/>
</dbReference>
<evidence type="ECO:0000313" key="1">
    <source>
        <dbReference type="EMBL" id="VYT54089.1"/>
    </source>
</evidence>
<sequence length="86" mass="10033">MIMATKKIDEKKTLKYAVAFYFCTTGKINFMLGNKMYQHIDTVYDQREDGRGFNTCEVVYNYKAQKYEVLNVDAEVGNKEITILNN</sequence>
<name>A0A6N2XI11_9BACE</name>
<gene>
    <name evidence="1" type="ORF">BILFYP9_04990</name>
</gene>
<proteinExistence type="predicted"/>
<dbReference type="AlphaFoldDB" id="A0A6N2XI11"/>
<organism evidence="1">
    <name type="scientific">Bacteroides intestinalis</name>
    <dbReference type="NCBI Taxonomy" id="329854"/>
    <lineage>
        <taxon>Bacteria</taxon>
        <taxon>Pseudomonadati</taxon>
        <taxon>Bacteroidota</taxon>
        <taxon>Bacteroidia</taxon>
        <taxon>Bacteroidales</taxon>
        <taxon>Bacteroidaceae</taxon>
        <taxon>Bacteroides</taxon>
    </lineage>
</organism>
<accession>A0A6N2XI11</accession>
<protein>
    <submittedName>
        <fullName evidence="1">Uncharacterized protein</fullName>
    </submittedName>
</protein>
<reference evidence="1" key="1">
    <citation type="submission" date="2019-11" db="EMBL/GenBank/DDBJ databases">
        <authorList>
            <person name="Feng L."/>
        </authorList>
    </citation>
    <scope>NUCLEOTIDE SEQUENCE</scope>
    <source>
        <strain evidence="1">BintestinalisLFYP9</strain>
    </source>
</reference>